<feature type="region of interest" description="Disordered" evidence="3">
    <location>
        <begin position="101"/>
        <end position="122"/>
    </location>
</feature>
<reference evidence="5 6" key="1">
    <citation type="submission" date="2024-01" db="EMBL/GenBank/DDBJ databases">
        <title>The genomes of 5 underutilized Papilionoideae crops provide insights into root nodulation and disease resistanc.</title>
        <authorList>
            <person name="Jiang F."/>
        </authorList>
    </citation>
    <scope>NUCLEOTIDE SEQUENCE [LARGE SCALE GENOMIC DNA]</scope>
    <source>
        <strain evidence="5">LVBAO_FW01</strain>
        <tissue evidence="5">Leaves</tissue>
    </source>
</reference>
<comment type="similarity">
    <text evidence="1">Belongs to the inositol polyphosphate 5-phosphatase family.</text>
</comment>
<accession>A0AAN9KEI3</accession>
<dbReference type="AlphaFoldDB" id="A0AAN9KEI3"/>
<keyword evidence="6" id="KW-1185">Reference proteome</keyword>
<evidence type="ECO:0000313" key="5">
    <source>
        <dbReference type="EMBL" id="KAK7314692.1"/>
    </source>
</evidence>
<feature type="compositionally biased region" description="Basic and acidic residues" evidence="3">
    <location>
        <begin position="101"/>
        <end position="112"/>
    </location>
</feature>
<dbReference type="SMART" id="SM00128">
    <property type="entry name" value="IPPc"/>
    <property type="match status" value="1"/>
</dbReference>
<evidence type="ECO:0000313" key="6">
    <source>
        <dbReference type="Proteomes" id="UP001367508"/>
    </source>
</evidence>
<dbReference type="GO" id="GO:0034485">
    <property type="term" value="F:phosphatidylinositol-3,4,5-trisphosphate 5-phosphatase activity"/>
    <property type="evidence" value="ECO:0007669"/>
    <property type="project" value="TreeGrafter"/>
</dbReference>
<evidence type="ECO:0000256" key="2">
    <source>
        <dbReference type="ARBA" id="ARBA00022801"/>
    </source>
</evidence>
<dbReference type="PANTHER" id="PTHR45666:SF61">
    <property type="entry name" value="TYPE I INOSITOL-1,4,5-TRISPHOSPHATE 5-PHOSPHATASE"/>
    <property type="match status" value="1"/>
</dbReference>
<dbReference type="GO" id="GO:0046856">
    <property type="term" value="P:phosphatidylinositol dephosphorylation"/>
    <property type="evidence" value="ECO:0007669"/>
    <property type="project" value="InterPro"/>
</dbReference>
<dbReference type="GO" id="GO:0004445">
    <property type="term" value="F:inositol-polyphosphate 5-phosphatase activity"/>
    <property type="evidence" value="ECO:0007669"/>
    <property type="project" value="InterPro"/>
</dbReference>
<dbReference type="EMBL" id="JAYMYQ010000008">
    <property type="protein sequence ID" value="KAK7314692.1"/>
    <property type="molecule type" value="Genomic_DNA"/>
</dbReference>
<proteinExistence type="inferred from homology"/>
<evidence type="ECO:0000259" key="4">
    <source>
        <dbReference type="SMART" id="SM00128"/>
    </source>
</evidence>
<evidence type="ECO:0000256" key="3">
    <source>
        <dbReference type="SAM" id="MobiDB-lite"/>
    </source>
</evidence>
<evidence type="ECO:0000256" key="1">
    <source>
        <dbReference type="ARBA" id="ARBA00010768"/>
    </source>
</evidence>
<feature type="compositionally biased region" description="Polar residues" evidence="3">
    <location>
        <begin position="113"/>
        <end position="122"/>
    </location>
</feature>
<dbReference type="Proteomes" id="UP001367508">
    <property type="component" value="Unassembled WGS sequence"/>
</dbReference>
<feature type="domain" description="Inositol polyphosphate-related phosphatase" evidence="4">
    <location>
        <begin position="129"/>
        <end position="471"/>
    </location>
</feature>
<dbReference type="InterPro" id="IPR045849">
    <property type="entry name" value="IP5P_plant"/>
</dbReference>
<dbReference type="GO" id="GO:0004439">
    <property type="term" value="F:phosphatidylinositol-4,5-bisphosphate 5-phosphatase activity"/>
    <property type="evidence" value="ECO:0007669"/>
    <property type="project" value="TreeGrafter"/>
</dbReference>
<name>A0AAN9KEI3_CANGL</name>
<dbReference type="Gene3D" id="3.60.10.10">
    <property type="entry name" value="Endonuclease/exonuclease/phosphatase"/>
    <property type="match status" value="1"/>
</dbReference>
<dbReference type="PANTHER" id="PTHR45666">
    <property type="entry name" value="TYPE IV INOSITOL POLYPHOSPHATE 5-PHOSPHATASE 9"/>
    <property type="match status" value="1"/>
</dbReference>
<sequence>MHLCYANLQTQFNAGTIDIYVKGVYENDKDRPPLSRQVTGQLRCVQITTGMTLDNNFSLARKAQYQCLEHGVQPKIMQGFKLKESKILRKISLSIDNFKGENKNSSEAKRETPSLNQASANSTRSFYHQTKKIFVGSWNIGGITPPKNLDMEDWLDTENNSADIYVLGFQEIVPLNAANVLGPQNRKISMKWNSLVGAALNNRILTKVVEEDKIAEPQKVYPLKEHICLESEHGQDFQCIISRKMVGMFITIWVRCDLYQSIRHLSVSSVGCGIMGCLGNKGSISIRFYLHETSFCFICSHLASGGKEVDRRQRNVNATDILSRTIFPAGPLHDMPQKIIDHDRVVWLGDLNYRIYMPDSTTQSLIKRREWETLLKHDQLKMELTEGHVFQGWHEGAIEFPPTYKYLPNSKDYLSCDQQKISKKRRAPAWCDRIIWFGKGMKQTQYNRSESKLSDHRPVLAIFTADIKRKE</sequence>
<organism evidence="5 6">
    <name type="scientific">Canavalia gladiata</name>
    <name type="common">Sword bean</name>
    <name type="synonym">Dolichos gladiatus</name>
    <dbReference type="NCBI Taxonomy" id="3824"/>
    <lineage>
        <taxon>Eukaryota</taxon>
        <taxon>Viridiplantae</taxon>
        <taxon>Streptophyta</taxon>
        <taxon>Embryophyta</taxon>
        <taxon>Tracheophyta</taxon>
        <taxon>Spermatophyta</taxon>
        <taxon>Magnoliopsida</taxon>
        <taxon>eudicotyledons</taxon>
        <taxon>Gunneridae</taxon>
        <taxon>Pentapetalae</taxon>
        <taxon>rosids</taxon>
        <taxon>fabids</taxon>
        <taxon>Fabales</taxon>
        <taxon>Fabaceae</taxon>
        <taxon>Papilionoideae</taxon>
        <taxon>50 kb inversion clade</taxon>
        <taxon>NPAAA clade</taxon>
        <taxon>indigoferoid/millettioid clade</taxon>
        <taxon>Phaseoleae</taxon>
        <taxon>Canavalia</taxon>
    </lineage>
</organism>
<dbReference type="Pfam" id="PF22669">
    <property type="entry name" value="Exo_endo_phos2"/>
    <property type="match status" value="1"/>
</dbReference>
<gene>
    <name evidence="5" type="ORF">VNO77_33219</name>
</gene>
<protein>
    <recommendedName>
        <fullName evidence="4">Inositol polyphosphate-related phosphatase domain-containing protein</fullName>
    </recommendedName>
</protein>
<dbReference type="SUPFAM" id="SSF56219">
    <property type="entry name" value="DNase I-like"/>
    <property type="match status" value="1"/>
</dbReference>
<keyword evidence="2" id="KW-0378">Hydrolase</keyword>
<comment type="caution">
    <text evidence="5">The sequence shown here is derived from an EMBL/GenBank/DDBJ whole genome shotgun (WGS) entry which is preliminary data.</text>
</comment>
<dbReference type="InterPro" id="IPR000300">
    <property type="entry name" value="IPPc"/>
</dbReference>
<dbReference type="InterPro" id="IPR036691">
    <property type="entry name" value="Endo/exonu/phosph_ase_sf"/>
</dbReference>